<dbReference type="InterPro" id="IPR031939">
    <property type="entry name" value="Adhesin_E-like"/>
</dbReference>
<dbReference type="EMBL" id="BLXZ01000003">
    <property type="protein sequence ID" value="GFO68370.1"/>
    <property type="molecule type" value="Genomic_DNA"/>
</dbReference>
<feature type="domain" description="Surface-adhesin protein E-like" evidence="3">
    <location>
        <begin position="25"/>
        <end position="134"/>
    </location>
</feature>
<dbReference type="AlphaFoldDB" id="A0A6V8N7L1"/>
<proteinExistence type="predicted"/>
<protein>
    <recommendedName>
        <fullName evidence="3">Surface-adhesin protein E-like domain-containing protein</fullName>
    </recommendedName>
</protein>
<evidence type="ECO:0000313" key="5">
    <source>
        <dbReference type="Proteomes" id="UP000587586"/>
    </source>
</evidence>
<evidence type="ECO:0000256" key="1">
    <source>
        <dbReference type="SAM" id="MobiDB-lite"/>
    </source>
</evidence>
<feature type="compositionally biased region" description="Low complexity" evidence="1">
    <location>
        <begin position="160"/>
        <end position="199"/>
    </location>
</feature>
<evidence type="ECO:0000313" key="4">
    <source>
        <dbReference type="EMBL" id="GFO68370.1"/>
    </source>
</evidence>
<dbReference type="RefSeq" id="WP_183360900.1">
    <property type="nucleotide sequence ID" value="NZ_BLXZ01000003.1"/>
</dbReference>
<feature type="chain" id="PRO_5028468744" description="Surface-adhesin protein E-like domain-containing protein" evidence="2">
    <location>
        <begin position="22"/>
        <end position="207"/>
    </location>
</feature>
<name>A0A6V8N7L1_9BACT</name>
<evidence type="ECO:0000256" key="2">
    <source>
        <dbReference type="SAM" id="SignalP"/>
    </source>
</evidence>
<dbReference type="Pfam" id="PF16747">
    <property type="entry name" value="Adhesin_E"/>
    <property type="match status" value="1"/>
</dbReference>
<sequence>MAARIALAALLLVFWCGVSQGAERWSNFAEDQELKYYLDEKSIIALPDNVYIFWVKSVAKDRDYFRREYNQNNVSYMFTSYELDCAVSSYRVRGTILFDKNRREVSKVVPEREPAFEPVPPESVLELAQDEICQDRGEQEEEPEHAALPSEATPAEPSMAPLVTGAPAAPAAPEEPASPAAPAVPAAPAAPQVPAVPLQPEEPPSLQ</sequence>
<keyword evidence="2" id="KW-0732">Signal</keyword>
<keyword evidence="5" id="KW-1185">Reference proteome</keyword>
<comment type="caution">
    <text evidence="4">The sequence shown here is derived from an EMBL/GenBank/DDBJ whole genome shotgun (WGS) entry which is preliminary data.</text>
</comment>
<evidence type="ECO:0000259" key="3">
    <source>
        <dbReference type="Pfam" id="PF16747"/>
    </source>
</evidence>
<feature type="signal peptide" evidence="2">
    <location>
        <begin position="1"/>
        <end position="21"/>
    </location>
</feature>
<accession>A0A6V8N7L1</accession>
<feature type="region of interest" description="Disordered" evidence="1">
    <location>
        <begin position="134"/>
        <end position="207"/>
    </location>
</feature>
<dbReference type="Proteomes" id="UP000587586">
    <property type="component" value="Unassembled WGS sequence"/>
</dbReference>
<gene>
    <name evidence="4" type="ORF">GMLC_19490</name>
</gene>
<organism evidence="4 5">
    <name type="scientific">Geomonas limicola</name>
    <dbReference type="NCBI Taxonomy" id="2740186"/>
    <lineage>
        <taxon>Bacteria</taxon>
        <taxon>Pseudomonadati</taxon>
        <taxon>Thermodesulfobacteriota</taxon>
        <taxon>Desulfuromonadia</taxon>
        <taxon>Geobacterales</taxon>
        <taxon>Geobacteraceae</taxon>
        <taxon>Geomonas</taxon>
    </lineage>
</organism>
<reference evidence="5" key="1">
    <citation type="submission" date="2020-06" db="EMBL/GenBank/DDBJ databases">
        <title>Draft genomic sequecing of Geomonas sp. Red745.</title>
        <authorList>
            <person name="Itoh H."/>
            <person name="Xu Z.X."/>
            <person name="Ushijima N."/>
            <person name="Masuda Y."/>
            <person name="Shiratori Y."/>
            <person name="Senoo K."/>
        </authorList>
    </citation>
    <scope>NUCLEOTIDE SEQUENCE [LARGE SCALE GENOMIC DNA]</scope>
    <source>
        <strain evidence="5">Red745</strain>
    </source>
</reference>